<dbReference type="InterPro" id="IPR019734">
    <property type="entry name" value="TPR_rpt"/>
</dbReference>
<organism evidence="3 4">
    <name type="scientific">Butyricimonas virosa</name>
    <dbReference type="NCBI Taxonomy" id="544645"/>
    <lineage>
        <taxon>Bacteria</taxon>
        <taxon>Pseudomonadati</taxon>
        <taxon>Bacteroidota</taxon>
        <taxon>Bacteroidia</taxon>
        <taxon>Bacteroidales</taxon>
        <taxon>Odoribacteraceae</taxon>
        <taxon>Butyricimonas</taxon>
    </lineage>
</organism>
<dbReference type="SMART" id="SM00028">
    <property type="entry name" value="TPR"/>
    <property type="match status" value="1"/>
</dbReference>
<dbReference type="PROSITE" id="PS50005">
    <property type="entry name" value="TPR"/>
    <property type="match status" value="1"/>
</dbReference>
<dbReference type="Gene3D" id="1.25.40.390">
    <property type="match status" value="1"/>
</dbReference>
<dbReference type="PROSITE" id="PS51257">
    <property type="entry name" value="PROKAR_LIPOPROTEIN"/>
    <property type="match status" value="1"/>
</dbReference>
<comment type="caution">
    <text evidence="3">The sequence shown here is derived from an EMBL/GenBank/DDBJ whole genome shotgun (WGS) entry which is preliminary data.</text>
</comment>
<gene>
    <name evidence="3" type="ORF">DWW18_10375</name>
</gene>
<accession>A0A412X021</accession>
<dbReference type="InterPro" id="IPR011990">
    <property type="entry name" value="TPR-like_helical_dom_sf"/>
</dbReference>
<dbReference type="SUPFAM" id="SSF48452">
    <property type="entry name" value="TPR-like"/>
    <property type="match status" value="1"/>
</dbReference>
<name>A0A412X021_9BACT</name>
<dbReference type="InterPro" id="IPR033985">
    <property type="entry name" value="SusD-like_N"/>
</dbReference>
<keyword evidence="1" id="KW-0802">TPR repeat</keyword>
<dbReference type="AlphaFoldDB" id="A0A412X021"/>
<dbReference type="EMBL" id="QRZA01000012">
    <property type="protein sequence ID" value="RGV33566.1"/>
    <property type="molecule type" value="Genomic_DNA"/>
</dbReference>
<sequence length="481" mass="56732">MRNLFYVLNILIGMFLFSGCDHFLDEAPRGNAIAETVEDYDKMFNASTIMNMSIADSYYAYWKNDELIFTEDCYSTVVQLTNYPTSIKAAIEYQYHIYREDENSLEWEKCYNQIYIFNAIINGIMQAQGDEIEKGYLLAEARVSRAYMHFLLAQWFAMPYNEATAEMEWAIPIVKEANTQAKKYDRATVKELYSWITSEMEEACPLLKKREEHRMRCYQATGYALLGKVYFQMGKYEKALEPLRTAYELLQGDPNVYLTDHKVKQASYGYKEMGMFDIMSYIPFVYNDNETLYCKYNPTMRNYYLPYYNMAPTDYLKPEIYQLFDEEDLRRNLISTKNAMGEPLPYPYSGALGAYMNLGCALPEVYLMLAECEARAGLESESRRILEEFRGYRLLSGFEIIPQSVQTKNDLIRFCVEEQTREFVGTGYRYYNVRRLWNDPLFQDWMPITHTVGSQVYTLEETQLKTAYPETVLIWNEEWRK</sequence>
<proteinExistence type="predicted"/>
<dbReference type="RefSeq" id="WP_118260466.1">
    <property type="nucleotide sequence ID" value="NZ_CALBWO010000067.1"/>
</dbReference>
<protein>
    <submittedName>
        <fullName evidence="3">RagB/SusD family nutrient uptake outer membrane protein</fullName>
    </submittedName>
</protein>
<feature type="repeat" description="TPR" evidence="1">
    <location>
        <begin position="220"/>
        <end position="253"/>
    </location>
</feature>
<dbReference type="Pfam" id="PF14322">
    <property type="entry name" value="SusD-like_3"/>
    <property type="match status" value="1"/>
</dbReference>
<evidence type="ECO:0000259" key="2">
    <source>
        <dbReference type="Pfam" id="PF14322"/>
    </source>
</evidence>
<reference evidence="3 4" key="1">
    <citation type="submission" date="2018-08" db="EMBL/GenBank/DDBJ databases">
        <title>A genome reference for cultivated species of the human gut microbiota.</title>
        <authorList>
            <person name="Zou Y."/>
            <person name="Xue W."/>
            <person name="Luo G."/>
        </authorList>
    </citation>
    <scope>NUCLEOTIDE SEQUENCE [LARGE SCALE GENOMIC DNA]</scope>
    <source>
        <strain evidence="3 4">AF14-49</strain>
    </source>
</reference>
<dbReference type="Proteomes" id="UP000283589">
    <property type="component" value="Unassembled WGS sequence"/>
</dbReference>
<feature type="domain" description="SusD-like N-terminal" evidence="2">
    <location>
        <begin position="44"/>
        <end position="230"/>
    </location>
</feature>
<evidence type="ECO:0000256" key="1">
    <source>
        <dbReference type="PROSITE-ProRule" id="PRU00339"/>
    </source>
</evidence>
<evidence type="ECO:0000313" key="4">
    <source>
        <dbReference type="Proteomes" id="UP000283589"/>
    </source>
</evidence>
<evidence type="ECO:0000313" key="3">
    <source>
        <dbReference type="EMBL" id="RGV33566.1"/>
    </source>
</evidence>